<feature type="region of interest" description="Disordered" evidence="2">
    <location>
        <begin position="262"/>
        <end position="281"/>
    </location>
</feature>
<reference evidence="4" key="1">
    <citation type="journal article" date="2016" name="Nat. Genet.">
        <title>A high-quality carrot genome assembly provides new insights into carotenoid accumulation and asterid genome evolution.</title>
        <authorList>
            <person name="Iorizzo M."/>
            <person name="Ellison S."/>
            <person name="Senalik D."/>
            <person name="Zeng P."/>
            <person name="Satapoomin P."/>
            <person name="Huang J."/>
            <person name="Bowman M."/>
            <person name="Iovene M."/>
            <person name="Sanseverino W."/>
            <person name="Cavagnaro P."/>
            <person name="Yildiz M."/>
            <person name="Macko-Podgorni A."/>
            <person name="Moranska E."/>
            <person name="Grzebelus E."/>
            <person name="Grzebelus D."/>
            <person name="Ashrafi H."/>
            <person name="Zheng Z."/>
            <person name="Cheng S."/>
            <person name="Spooner D."/>
            <person name="Van Deynze A."/>
            <person name="Simon P."/>
        </authorList>
    </citation>
    <scope>NUCLEOTIDE SEQUENCE</scope>
    <source>
        <tissue evidence="4">Leaf</tissue>
    </source>
</reference>
<dbReference type="GO" id="GO:0008270">
    <property type="term" value="F:zinc ion binding"/>
    <property type="evidence" value="ECO:0007669"/>
    <property type="project" value="UniProtKB-KW"/>
</dbReference>
<keyword evidence="1" id="KW-0862">Zinc</keyword>
<feature type="compositionally biased region" description="Polar residues" evidence="2">
    <location>
        <begin position="385"/>
        <end position="397"/>
    </location>
</feature>
<dbReference type="AlphaFoldDB" id="A0AAF0X232"/>
<organism evidence="4 5">
    <name type="scientific">Daucus carota subsp. sativus</name>
    <name type="common">Carrot</name>
    <dbReference type="NCBI Taxonomy" id="79200"/>
    <lineage>
        <taxon>Eukaryota</taxon>
        <taxon>Viridiplantae</taxon>
        <taxon>Streptophyta</taxon>
        <taxon>Embryophyta</taxon>
        <taxon>Tracheophyta</taxon>
        <taxon>Spermatophyta</taxon>
        <taxon>Magnoliopsida</taxon>
        <taxon>eudicotyledons</taxon>
        <taxon>Gunneridae</taxon>
        <taxon>Pentapetalae</taxon>
        <taxon>asterids</taxon>
        <taxon>campanulids</taxon>
        <taxon>Apiales</taxon>
        <taxon>Apiaceae</taxon>
        <taxon>Apioideae</taxon>
        <taxon>Scandiceae</taxon>
        <taxon>Daucinae</taxon>
        <taxon>Daucus</taxon>
        <taxon>Daucus sect. Daucus</taxon>
    </lineage>
</organism>
<evidence type="ECO:0000259" key="3">
    <source>
        <dbReference type="PROSITE" id="PS50158"/>
    </source>
</evidence>
<name>A0AAF0X232_DAUCS</name>
<dbReference type="PANTHER" id="PTHR31286">
    <property type="entry name" value="GLYCINE-RICH CELL WALL STRUCTURAL PROTEIN 1.8-LIKE"/>
    <property type="match status" value="1"/>
</dbReference>
<dbReference type="Pfam" id="PF14111">
    <property type="entry name" value="DUF4283"/>
    <property type="match status" value="1"/>
</dbReference>
<reference evidence="4" key="2">
    <citation type="submission" date="2022-03" db="EMBL/GenBank/DDBJ databases">
        <title>Draft title - Genomic analysis of global carrot germplasm unveils the trajectory of domestication and the origin of high carotenoid orange carrot.</title>
        <authorList>
            <person name="Iorizzo M."/>
            <person name="Ellison S."/>
            <person name="Senalik D."/>
            <person name="Macko-Podgorni A."/>
            <person name="Grzebelus D."/>
            <person name="Bostan H."/>
            <person name="Rolling W."/>
            <person name="Curaba J."/>
            <person name="Simon P."/>
        </authorList>
    </citation>
    <scope>NUCLEOTIDE SEQUENCE</scope>
    <source>
        <tissue evidence="4">Leaf</tissue>
    </source>
</reference>
<feature type="domain" description="CCHC-type" evidence="3">
    <location>
        <begin position="209"/>
        <end position="222"/>
    </location>
</feature>
<keyword evidence="1" id="KW-0479">Metal-binding</keyword>
<dbReference type="InterPro" id="IPR025836">
    <property type="entry name" value="Zn_knuckle_CX2CX4HX4C"/>
</dbReference>
<dbReference type="PROSITE" id="PS50158">
    <property type="entry name" value="ZF_CCHC"/>
    <property type="match status" value="1"/>
</dbReference>
<evidence type="ECO:0000313" key="4">
    <source>
        <dbReference type="EMBL" id="WOG99984.1"/>
    </source>
</evidence>
<gene>
    <name evidence="4" type="ORF">DCAR_0519340</name>
</gene>
<dbReference type="Proteomes" id="UP000077755">
    <property type="component" value="Chromosome 5"/>
</dbReference>
<proteinExistence type="predicted"/>
<feature type="region of interest" description="Disordered" evidence="2">
    <location>
        <begin position="357"/>
        <end position="397"/>
    </location>
</feature>
<keyword evidence="5" id="KW-1185">Reference proteome</keyword>
<keyword evidence="1" id="KW-0863">Zinc-finger</keyword>
<sequence length="397" mass="44629">MEYDKTNLEKLYEKLVIDDEEDGGVIVGSEETQNKKESFILVGRFLTEKNINLQAMRNVLASLWRPKEGVEIHDIGGYRYSFVFYHVMDLRKVVEGGPWSFEQNMLVYHNLQDTEDAHQVLLNNMDIWVQVHDIPRGFISENILKSIGAFIGTYVKSDPVNFDGTWKSFVRIRVTLDVTKPIKRRMKIKREGGNWSWVNFKYERLGSFCFVCGIIGHAERECNIVYAHPEKEVEQAYGVWLRAPGRGGKQNVGARWLRNHEGRGGSMAAGGSGVKQTEENGGQSNMARFTEIAGVVREKSGETGAILVTPQNPETVAKEGDILNLGDNQDKISLVLEAKRKRTELEQIAMDYGPVFMQTDEPKHNDVETLNGSDDPKNLKGAGSGIQTRQATSSSIS</sequence>
<dbReference type="InterPro" id="IPR001878">
    <property type="entry name" value="Znf_CCHC"/>
</dbReference>
<dbReference type="Pfam" id="PF14392">
    <property type="entry name" value="zf-CCHC_4"/>
    <property type="match status" value="1"/>
</dbReference>
<accession>A0AAF0X232</accession>
<dbReference type="InterPro" id="IPR040256">
    <property type="entry name" value="At4g02000-like"/>
</dbReference>
<dbReference type="EMBL" id="CP093347">
    <property type="protein sequence ID" value="WOG99984.1"/>
    <property type="molecule type" value="Genomic_DNA"/>
</dbReference>
<evidence type="ECO:0000313" key="5">
    <source>
        <dbReference type="Proteomes" id="UP000077755"/>
    </source>
</evidence>
<dbReference type="InterPro" id="IPR025558">
    <property type="entry name" value="DUF4283"/>
</dbReference>
<dbReference type="PANTHER" id="PTHR31286:SF183">
    <property type="entry name" value="CCHC-TYPE DOMAIN-CONTAINING PROTEIN"/>
    <property type="match status" value="1"/>
</dbReference>
<feature type="compositionally biased region" description="Gly residues" evidence="2">
    <location>
        <begin position="264"/>
        <end position="273"/>
    </location>
</feature>
<protein>
    <recommendedName>
        <fullName evidence="3">CCHC-type domain-containing protein</fullName>
    </recommendedName>
</protein>
<evidence type="ECO:0000256" key="2">
    <source>
        <dbReference type="SAM" id="MobiDB-lite"/>
    </source>
</evidence>
<dbReference type="GO" id="GO:0003676">
    <property type="term" value="F:nucleic acid binding"/>
    <property type="evidence" value="ECO:0007669"/>
    <property type="project" value="InterPro"/>
</dbReference>
<evidence type="ECO:0000256" key="1">
    <source>
        <dbReference type="PROSITE-ProRule" id="PRU00047"/>
    </source>
</evidence>